<keyword evidence="2" id="KW-1185">Reference proteome</keyword>
<name>A0ABS8UXQ3_DATST</name>
<proteinExistence type="predicted"/>
<protein>
    <submittedName>
        <fullName evidence="1">Uncharacterized protein</fullName>
    </submittedName>
</protein>
<organism evidence="1 2">
    <name type="scientific">Datura stramonium</name>
    <name type="common">Jimsonweed</name>
    <name type="synonym">Common thornapple</name>
    <dbReference type="NCBI Taxonomy" id="4076"/>
    <lineage>
        <taxon>Eukaryota</taxon>
        <taxon>Viridiplantae</taxon>
        <taxon>Streptophyta</taxon>
        <taxon>Embryophyta</taxon>
        <taxon>Tracheophyta</taxon>
        <taxon>Spermatophyta</taxon>
        <taxon>Magnoliopsida</taxon>
        <taxon>eudicotyledons</taxon>
        <taxon>Gunneridae</taxon>
        <taxon>Pentapetalae</taxon>
        <taxon>asterids</taxon>
        <taxon>lamiids</taxon>
        <taxon>Solanales</taxon>
        <taxon>Solanaceae</taxon>
        <taxon>Solanoideae</taxon>
        <taxon>Datureae</taxon>
        <taxon>Datura</taxon>
    </lineage>
</organism>
<sequence length="75" mass="8661">MAKWDLTRRVYRSLHRVGTPVPWPARRATGGAMHQAVQRMQWREMPHCLAVSMANPVAQIDLPPEEMTKARRVEV</sequence>
<feature type="non-terminal residue" evidence="1">
    <location>
        <position position="75"/>
    </location>
</feature>
<dbReference type="Proteomes" id="UP000823775">
    <property type="component" value="Unassembled WGS sequence"/>
</dbReference>
<evidence type="ECO:0000313" key="1">
    <source>
        <dbReference type="EMBL" id="MCD9639528.1"/>
    </source>
</evidence>
<gene>
    <name evidence="1" type="ORF">HAX54_024111</name>
</gene>
<accession>A0ABS8UXQ3</accession>
<evidence type="ECO:0000313" key="2">
    <source>
        <dbReference type="Proteomes" id="UP000823775"/>
    </source>
</evidence>
<comment type="caution">
    <text evidence="1">The sequence shown here is derived from an EMBL/GenBank/DDBJ whole genome shotgun (WGS) entry which is preliminary data.</text>
</comment>
<dbReference type="EMBL" id="JACEIK010002936">
    <property type="protein sequence ID" value="MCD9639528.1"/>
    <property type="molecule type" value="Genomic_DNA"/>
</dbReference>
<reference evidence="1 2" key="1">
    <citation type="journal article" date="2021" name="BMC Genomics">
        <title>Datura genome reveals duplications of psychoactive alkaloid biosynthetic genes and high mutation rate following tissue culture.</title>
        <authorList>
            <person name="Rajewski A."/>
            <person name="Carter-House D."/>
            <person name="Stajich J."/>
            <person name="Litt A."/>
        </authorList>
    </citation>
    <scope>NUCLEOTIDE SEQUENCE [LARGE SCALE GENOMIC DNA]</scope>
    <source>
        <strain evidence="1">AR-01</strain>
    </source>
</reference>